<keyword evidence="1" id="KW-0812">Transmembrane</keyword>
<dbReference type="GO" id="GO:0016746">
    <property type="term" value="F:acyltransferase activity"/>
    <property type="evidence" value="ECO:0007669"/>
    <property type="project" value="UniProtKB-KW"/>
</dbReference>
<evidence type="ECO:0000259" key="2">
    <source>
        <dbReference type="Pfam" id="PF01757"/>
    </source>
</evidence>
<feature type="transmembrane region" description="Helical" evidence="1">
    <location>
        <begin position="87"/>
        <end position="104"/>
    </location>
</feature>
<protein>
    <submittedName>
        <fullName evidence="3">Acyltransferase</fullName>
        <ecNumber evidence="3">2.3.-.-</ecNumber>
    </submittedName>
</protein>
<evidence type="ECO:0000256" key="1">
    <source>
        <dbReference type="SAM" id="Phobius"/>
    </source>
</evidence>
<keyword evidence="3" id="KW-0012">Acyltransferase</keyword>
<evidence type="ECO:0000313" key="3">
    <source>
        <dbReference type="EMBL" id="MEI4550235.1"/>
    </source>
</evidence>
<keyword evidence="1" id="KW-0472">Membrane</keyword>
<dbReference type="Pfam" id="PF01757">
    <property type="entry name" value="Acyl_transf_3"/>
    <property type="match status" value="1"/>
</dbReference>
<feature type="domain" description="Acyltransferase 3" evidence="2">
    <location>
        <begin position="5"/>
        <end position="333"/>
    </location>
</feature>
<comment type="caution">
    <text evidence="3">The sequence shown here is derived from an EMBL/GenBank/DDBJ whole genome shotgun (WGS) entry which is preliminary data.</text>
</comment>
<feature type="transmembrane region" description="Helical" evidence="1">
    <location>
        <begin position="252"/>
        <end position="272"/>
    </location>
</feature>
<reference evidence="3 4" key="1">
    <citation type="submission" date="2023-12" db="EMBL/GenBank/DDBJ databases">
        <title>Friends and Foes: Symbiotic and Algicidal bacterial influence on Karenia brevis blooms.</title>
        <authorList>
            <person name="Fei C."/>
            <person name="Mohamed A.R."/>
            <person name="Booker A."/>
            <person name="Arshad M."/>
            <person name="Klass S."/>
            <person name="Ahn S."/>
            <person name="Gilbert P.M."/>
            <person name="Heil C.A."/>
            <person name="Martinez J.M."/>
            <person name="Amin S.A."/>
        </authorList>
    </citation>
    <scope>NUCLEOTIDE SEQUENCE [LARGE SCALE GENOMIC DNA]</scope>
    <source>
        <strain evidence="3 4">CE15</strain>
    </source>
</reference>
<dbReference type="EMBL" id="JBAWKS010000001">
    <property type="protein sequence ID" value="MEI4550235.1"/>
    <property type="molecule type" value="Genomic_DNA"/>
</dbReference>
<dbReference type="PANTHER" id="PTHR23028:SF53">
    <property type="entry name" value="ACYL_TRANSF_3 DOMAIN-CONTAINING PROTEIN"/>
    <property type="match status" value="1"/>
</dbReference>
<dbReference type="EC" id="2.3.-.-" evidence="3"/>
<sequence length="371" mass="42671">MNKIEGFDGLRAIAAISVVLTHLHVFKTYQDNGWIHESLISTINGDSGVQAFFVLSGFLITNLLLIEVANNGKVSLYNFYVRRSLRIFPLYFLVVFLLFIFHITGEGVTNYKSLAFAGTYSYNFIPKVWYSGVLGHTWSLAVEEHFYLIWPFLFISFSLKLRKLSIVTFLFILLSFFAAIILTNIDWLNANFFIKRWTFIAGANIAMGALLAMVLKDEFLGEKLSTFLQSKISIFVILIIVFNQVFTSDLNYFISQYLRGIGFTLLIGWIYLNQSSKLTQLLETQPLSYLGKVSYGIYMYQGFFLSTGPYRAHNQTWPPEQYLGIILLIITVPLSYHYFEKPIMKLKYKYQRPTAKEPNRPMQQTADTAAD</sequence>
<feature type="transmembrane region" description="Helical" evidence="1">
    <location>
        <begin position="49"/>
        <end position="66"/>
    </location>
</feature>
<dbReference type="Proteomes" id="UP001382455">
    <property type="component" value="Unassembled WGS sequence"/>
</dbReference>
<proteinExistence type="predicted"/>
<feature type="transmembrane region" description="Helical" evidence="1">
    <location>
        <begin position="12"/>
        <end position="29"/>
    </location>
</feature>
<feature type="transmembrane region" description="Helical" evidence="1">
    <location>
        <begin position="227"/>
        <end position="246"/>
    </location>
</feature>
<dbReference type="PANTHER" id="PTHR23028">
    <property type="entry name" value="ACETYLTRANSFERASE"/>
    <property type="match status" value="1"/>
</dbReference>
<dbReference type="InterPro" id="IPR050879">
    <property type="entry name" value="Acyltransferase_3"/>
</dbReference>
<dbReference type="InterPro" id="IPR002656">
    <property type="entry name" value="Acyl_transf_3_dom"/>
</dbReference>
<keyword evidence="1" id="KW-1133">Transmembrane helix</keyword>
<name>A0ABU8ETC6_9GAMM</name>
<feature type="transmembrane region" description="Helical" evidence="1">
    <location>
        <begin position="138"/>
        <end position="157"/>
    </location>
</feature>
<dbReference type="RefSeq" id="WP_336435502.1">
    <property type="nucleotide sequence ID" value="NZ_JBAWKS010000001.1"/>
</dbReference>
<evidence type="ECO:0000313" key="4">
    <source>
        <dbReference type="Proteomes" id="UP001382455"/>
    </source>
</evidence>
<feature type="transmembrane region" description="Helical" evidence="1">
    <location>
        <begin position="164"/>
        <end position="185"/>
    </location>
</feature>
<gene>
    <name evidence="3" type="ORF">WAE96_11215</name>
</gene>
<feature type="transmembrane region" description="Helical" evidence="1">
    <location>
        <begin position="293"/>
        <end position="310"/>
    </location>
</feature>
<accession>A0ABU8ETC6</accession>
<feature type="transmembrane region" description="Helical" evidence="1">
    <location>
        <begin position="197"/>
        <end position="215"/>
    </location>
</feature>
<feature type="transmembrane region" description="Helical" evidence="1">
    <location>
        <begin position="322"/>
        <end position="339"/>
    </location>
</feature>
<keyword evidence="3" id="KW-0808">Transferase</keyword>
<organism evidence="3 4">
    <name type="scientific">Pseudoalteromonas spongiae</name>
    <dbReference type="NCBI Taxonomy" id="298657"/>
    <lineage>
        <taxon>Bacteria</taxon>
        <taxon>Pseudomonadati</taxon>
        <taxon>Pseudomonadota</taxon>
        <taxon>Gammaproteobacteria</taxon>
        <taxon>Alteromonadales</taxon>
        <taxon>Pseudoalteromonadaceae</taxon>
        <taxon>Pseudoalteromonas</taxon>
    </lineage>
</organism>
<keyword evidence="4" id="KW-1185">Reference proteome</keyword>